<proteinExistence type="inferred from homology"/>
<evidence type="ECO:0000256" key="11">
    <source>
        <dbReference type="SAM" id="MobiDB-lite"/>
    </source>
</evidence>
<dbReference type="FunFam" id="1.20.1540.10:FF:000008">
    <property type="entry name" value="RHOMBOID-like protein 13"/>
    <property type="match status" value="1"/>
</dbReference>
<evidence type="ECO:0000256" key="5">
    <source>
        <dbReference type="ARBA" id="ARBA00022603"/>
    </source>
</evidence>
<evidence type="ECO:0000256" key="6">
    <source>
        <dbReference type="ARBA" id="ARBA00022679"/>
    </source>
</evidence>
<keyword evidence="8 12" id="KW-1133">Transmembrane helix</keyword>
<feature type="compositionally biased region" description="Polar residues" evidence="11">
    <location>
        <begin position="1"/>
        <end position="12"/>
    </location>
</feature>
<dbReference type="Gene3D" id="1.20.1540.10">
    <property type="entry name" value="Rhomboid-like"/>
    <property type="match status" value="1"/>
</dbReference>
<feature type="transmembrane region" description="Helical" evidence="12">
    <location>
        <begin position="502"/>
        <end position="524"/>
    </location>
</feature>
<dbReference type="GO" id="GO:0016279">
    <property type="term" value="F:protein-lysine N-methyltransferase activity"/>
    <property type="evidence" value="ECO:0007669"/>
    <property type="project" value="UniProtKB-UniRule"/>
</dbReference>
<sequence length="719" mass="79413">MDTEKTNPNTLQVEEDDDPPMLSPQAIEALRELLAEQNRTIDTDSGATAVSGGDVALVTEDWRLSQFWYDRETAETVAKEVHALCSSIDSPSVACLACPTLYVYLKKLHPNIPVQLLEYDKRFEKYGSEFTFYDYNEPEELPSSLKHACQIVVADPPYLSKECLDKVAQTIAFLAHPGDFHLLLLTGQVQKDRAAELLGLRPCQFRPQHSSKLGNEFRLFTNYDPEQDLLSVRLVRVASQHFCGFFYQTFLVTPTPDPGEKRKRRVFTPVVTVYTDRFMLQYPDSHSRDLGRFEVARIKPKTSESVFGVTGLEISQAGLPTRIGQWWEGIPFLTSVVIIVCGAIYVLCLFAGYDSFQEVCFLPVAVISRFQVYRIYSSVIFHGSLLHVLFNMLAFVPLGSELERIMGSIRLSYITILLATSNALLNLLIAALLAHNPFYPFPIFMDECAIGFSGILFSMIVIETSLSGAQHRSVFGLFNVPAQWYAWILLVVLQLVMSNVSLLGHLCGILSGFAYTYGLFNFLVPGPSFYSSIESSTWLSTCVRRPKYIMCTGGNPSGYLPTYTNQNVSSGLLSGNIWRNLSSWMPQRGTSAQSADDSRFPGTGRTLASGRNTNASTVNSDLGLQAKLLDSSSSPNDLLNTAVGAPQPILDGRRPVVENGATAAATGLQGHQVPVVSDEEINKLVAMGFERTQVEVALAAADGDLNVAVEILMSQEVCI</sequence>
<dbReference type="CDD" id="cd14287">
    <property type="entry name" value="UBA_At3g58460_like"/>
    <property type="match status" value="1"/>
</dbReference>
<feature type="region of interest" description="Disordered" evidence="11">
    <location>
        <begin position="1"/>
        <end position="21"/>
    </location>
</feature>
<dbReference type="SUPFAM" id="SSF144091">
    <property type="entry name" value="Rhomboid-like"/>
    <property type="match status" value="1"/>
</dbReference>
<comment type="subcellular location">
    <subcellularLocation>
        <location evidence="2 10">Cytoplasm</location>
    </subcellularLocation>
    <subcellularLocation>
        <location evidence="1">Membrane</location>
        <topology evidence="1">Multi-pass membrane protein</topology>
    </subcellularLocation>
</comment>
<feature type="domain" description="UBA" evidence="13">
    <location>
        <begin position="676"/>
        <end position="715"/>
    </location>
</feature>
<dbReference type="Gene3D" id="1.10.8.10">
    <property type="entry name" value="DNA helicase RuvA subunit, C-terminal domain"/>
    <property type="match status" value="1"/>
</dbReference>
<accession>A0A165YRU0</accession>
<dbReference type="InterPro" id="IPR022764">
    <property type="entry name" value="Peptidase_S54_rhomboid_dom"/>
</dbReference>
<dbReference type="OMA" id="HLMDECA"/>
<evidence type="ECO:0000256" key="12">
    <source>
        <dbReference type="SAM" id="Phobius"/>
    </source>
</evidence>
<dbReference type="PANTHER" id="PTHR13200">
    <property type="entry name" value="EEF1A LYSINE METHYLTRANSFERASE 1"/>
    <property type="match status" value="1"/>
</dbReference>
<dbReference type="GO" id="GO:0032259">
    <property type="term" value="P:methylation"/>
    <property type="evidence" value="ECO:0007669"/>
    <property type="project" value="UniProtKB-KW"/>
</dbReference>
<dbReference type="InterPro" id="IPR015940">
    <property type="entry name" value="UBA"/>
</dbReference>
<evidence type="ECO:0000256" key="7">
    <source>
        <dbReference type="ARBA" id="ARBA00022692"/>
    </source>
</evidence>
<evidence type="ECO:0000256" key="3">
    <source>
        <dbReference type="ARBA" id="ARBA00009045"/>
    </source>
</evidence>
<feature type="transmembrane region" description="Helical" evidence="12">
    <location>
        <begin position="474"/>
        <end position="496"/>
    </location>
</feature>
<comment type="similarity">
    <text evidence="3">Belongs to the peptidase S54 family.</text>
</comment>
<comment type="similarity">
    <text evidence="10">Belongs to the class I-like SAM-binding methyltransferase superfamily. EFM5 family.</text>
</comment>
<comment type="function">
    <text evidence="10">S-adenosyl-L-methionine-dependent protein-lysine N-methyltransferase that methylates elongation factor 1-alpha.</text>
</comment>
<keyword evidence="9 12" id="KW-0472">Membrane</keyword>
<evidence type="ECO:0000256" key="4">
    <source>
        <dbReference type="ARBA" id="ARBA00022490"/>
    </source>
</evidence>
<organism evidence="14">
    <name type="scientific">Daucus carota subsp. sativus</name>
    <name type="common">Carrot</name>
    <dbReference type="NCBI Taxonomy" id="79200"/>
    <lineage>
        <taxon>Eukaryota</taxon>
        <taxon>Viridiplantae</taxon>
        <taxon>Streptophyta</taxon>
        <taxon>Embryophyta</taxon>
        <taxon>Tracheophyta</taxon>
        <taxon>Spermatophyta</taxon>
        <taxon>Magnoliopsida</taxon>
        <taxon>eudicotyledons</taxon>
        <taxon>Gunneridae</taxon>
        <taxon>Pentapetalae</taxon>
        <taxon>asterids</taxon>
        <taxon>campanulids</taxon>
        <taxon>Apiales</taxon>
        <taxon>Apiaceae</taxon>
        <taxon>Apioideae</taxon>
        <taxon>Scandiceae</taxon>
        <taxon>Daucinae</taxon>
        <taxon>Daucus</taxon>
        <taxon>Daucus sect. Daucus</taxon>
    </lineage>
</organism>
<dbReference type="SMART" id="SM00165">
    <property type="entry name" value="UBA"/>
    <property type="match status" value="1"/>
</dbReference>
<dbReference type="AlphaFoldDB" id="A0A165YRU0"/>
<feature type="transmembrane region" description="Helical" evidence="12">
    <location>
        <begin position="411"/>
        <end position="433"/>
    </location>
</feature>
<dbReference type="Pfam" id="PF10237">
    <property type="entry name" value="N6-adenineMlase"/>
    <property type="match status" value="1"/>
</dbReference>
<evidence type="ECO:0000259" key="13">
    <source>
        <dbReference type="PROSITE" id="PS50030"/>
    </source>
</evidence>
<keyword evidence="6 10" id="KW-0808">Transferase</keyword>
<evidence type="ECO:0000256" key="10">
    <source>
        <dbReference type="HAMAP-Rule" id="MF_03187"/>
    </source>
</evidence>
<dbReference type="GO" id="GO:0004252">
    <property type="term" value="F:serine-type endopeptidase activity"/>
    <property type="evidence" value="ECO:0007669"/>
    <property type="project" value="InterPro"/>
</dbReference>
<feature type="region of interest" description="Disordered" evidence="11">
    <location>
        <begin position="588"/>
        <end position="614"/>
    </location>
</feature>
<dbReference type="PANTHER" id="PTHR13200:SF0">
    <property type="entry name" value="EEF1A LYSINE METHYLTRANSFERASE 1"/>
    <property type="match status" value="1"/>
</dbReference>
<evidence type="ECO:0000256" key="8">
    <source>
        <dbReference type="ARBA" id="ARBA00022989"/>
    </source>
</evidence>
<dbReference type="Pfam" id="PF01694">
    <property type="entry name" value="Rhomboid"/>
    <property type="match status" value="1"/>
</dbReference>
<feature type="transmembrane region" description="Helical" evidence="12">
    <location>
        <begin position="332"/>
        <end position="353"/>
    </location>
</feature>
<evidence type="ECO:0000256" key="2">
    <source>
        <dbReference type="ARBA" id="ARBA00004496"/>
    </source>
</evidence>
<gene>
    <name evidence="14" type="ORF">DCAR_013470</name>
</gene>
<keyword evidence="7 12" id="KW-0812">Transmembrane</keyword>
<dbReference type="EMBL" id="LNRQ01000004">
    <property type="protein sequence ID" value="KZM99168.1"/>
    <property type="molecule type" value="Genomic_DNA"/>
</dbReference>
<keyword evidence="5 10" id="KW-0489">Methyltransferase</keyword>
<feature type="transmembrane region" description="Helical" evidence="12">
    <location>
        <begin position="439"/>
        <end position="462"/>
    </location>
</feature>
<dbReference type="SUPFAM" id="SSF46934">
    <property type="entry name" value="UBA-like"/>
    <property type="match status" value="1"/>
</dbReference>
<dbReference type="PROSITE" id="PS50030">
    <property type="entry name" value="UBA"/>
    <property type="match status" value="1"/>
</dbReference>
<comment type="caution">
    <text evidence="14">The sequence shown here is derived from an EMBL/GenBank/DDBJ whole genome shotgun (WGS) entry which is preliminary data.</text>
</comment>
<protein>
    <recommendedName>
        <fullName evidence="10">Protein-lysine N-methyltransferase DCAR_013470</fullName>
        <ecNumber evidence="10">2.1.1.-</ecNumber>
    </recommendedName>
</protein>
<dbReference type="STRING" id="79200.A0A165YRU0"/>
<dbReference type="GO" id="GO:0005737">
    <property type="term" value="C:cytoplasm"/>
    <property type="evidence" value="ECO:0007669"/>
    <property type="project" value="UniProtKB-SubCell"/>
</dbReference>
<dbReference type="InterPro" id="IPR035952">
    <property type="entry name" value="Rhomboid-like_sf"/>
</dbReference>
<dbReference type="EC" id="2.1.1.-" evidence="10"/>
<dbReference type="GO" id="GO:0016020">
    <property type="term" value="C:membrane"/>
    <property type="evidence" value="ECO:0007669"/>
    <property type="project" value="UniProtKB-SubCell"/>
</dbReference>
<evidence type="ECO:0000256" key="9">
    <source>
        <dbReference type="ARBA" id="ARBA00023136"/>
    </source>
</evidence>
<reference evidence="14" key="1">
    <citation type="journal article" date="2016" name="Nat. Genet.">
        <title>A high-quality carrot genome assembly provides new insights into carotenoid accumulation and asterid genome evolution.</title>
        <authorList>
            <person name="Iorizzo M."/>
            <person name="Ellison S."/>
            <person name="Senalik D."/>
            <person name="Zeng P."/>
            <person name="Satapoomin P."/>
            <person name="Huang J."/>
            <person name="Bowman M."/>
            <person name="Iovene M."/>
            <person name="Sanseverino W."/>
            <person name="Cavagnaro P."/>
            <person name="Yildiz M."/>
            <person name="Macko-Podgorni A."/>
            <person name="Moranska E."/>
            <person name="Grzebelus E."/>
            <person name="Grzebelus D."/>
            <person name="Ashrafi H."/>
            <person name="Zheng Z."/>
            <person name="Cheng S."/>
            <person name="Spooner D."/>
            <person name="Van Deynze A."/>
            <person name="Simon P."/>
        </authorList>
    </citation>
    <scope>NUCLEOTIDE SEQUENCE [LARGE SCALE GENOMIC DNA]</scope>
    <source>
        <tissue evidence="14">Leaf</tissue>
    </source>
</reference>
<name>A0A165YRU0_DAUCS</name>
<evidence type="ECO:0000313" key="14">
    <source>
        <dbReference type="EMBL" id="KZM99168.1"/>
    </source>
</evidence>
<dbReference type="Pfam" id="PF00627">
    <property type="entry name" value="UBA"/>
    <property type="match status" value="1"/>
</dbReference>
<dbReference type="Gramene" id="KZM99168">
    <property type="protein sequence ID" value="KZM99168"/>
    <property type="gene ID" value="DCAR_013470"/>
</dbReference>
<dbReference type="HAMAP" id="MF_03187">
    <property type="entry name" value="Methyltr_EFM5"/>
    <property type="match status" value="1"/>
</dbReference>
<evidence type="ECO:0000256" key="1">
    <source>
        <dbReference type="ARBA" id="ARBA00004141"/>
    </source>
</evidence>
<keyword evidence="4 10" id="KW-0963">Cytoplasm</keyword>
<dbReference type="InterPro" id="IPR041370">
    <property type="entry name" value="Mlase_EEF1AKMT1/ZCCHC4"/>
</dbReference>
<dbReference type="InterPro" id="IPR009060">
    <property type="entry name" value="UBA-like_sf"/>
</dbReference>
<dbReference type="InterPro" id="IPR019369">
    <property type="entry name" value="Efm5/EEF1AKMT1"/>
</dbReference>
<feature type="transmembrane region" description="Helical" evidence="12">
    <location>
        <begin position="373"/>
        <end position="399"/>
    </location>
</feature>